<protein>
    <recommendedName>
        <fullName evidence="2">Integrase catalytic domain-containing protein</fullName>
    </recommendedName>
</protein>
<dbReference type="SUPFAM" id="SSF53098">
    <property type="entry name" value="Ribonuclease H-like"/>
    <property type="match status" value="2"/>
</dbReference>
<gene>
    <name evidence="3" type="ORF">QTO34_019701</name>
</gene>
<name>A0AA40LPH9_CNENI</name>
<evidence type="ECO:0000313" key="3">
    <source>
        <dbReference type="EMBL" id="KAK1339029.1"/>
    </source>
</evidence>
<keyword evidence="4" id="KW-1185">Reference proteome</keyword>
<dbReference type="Gene3D" id="3.10.20.370">
    <property type="match status" value="1"/>
</dbReference>
<dbReference type="InterPro" id="IPR001584">
    <property type="entry name" value="Integrase_cat-core"/>
</dbReference>
<dbReference type="GO" id="GO:0015074">
    <property type="term" value="P:DNA integration"/>
    <property type="evidence" value="ECO:0007669"/>
    <property type="project" value="InterPro"/>
</dbReference>
<dbReference type="PANTHER" id="PTHR33064:SF29">
    <property type="entry name" value="PEPTIDASE A2 DOMAIN-CONTAINING PROTEIN-RELATED"/>
    <property type="match status" value="1"/>
</dbReference>
<dbReference type="InterPro" id="IPR043128">
    <property type="entry name" value="Rev_trsase/Diguanyl_cyclase"/>
</dbReference>
<dbReference type="Proteomes" id="UP001177744">
    <property type="component" value="Unassembled WGS sequence"/>
</dbReference>
<reference evidence="3" key="1">
    <citation type="submission" date="2023-06" db="EMBL/GenBank/DDBJ databases">
        <title>Reference genome for the Northern bat (Eptesicus nilssonii), a most northern bat species.</title>
        <authorList>
            <person name="Laine V.N."/>
            <person name="Pulliainen A.T."/>
            <person name="Lilley T.M."/>
        </authorList>
    </citation>
    <scope>NUCLEOTIDE SEQUENCE</scope>
    <source>
        <strain evidence="3">BLF_Eptnil</strain>
        <tissue evidence="3">Kidney</tissue>
    </source>
</reference>
<dbReference type="AlphaFoldDB" id="A0AA40LPH9"/>
<dbReference type="InterPro" id="IPR043502">
    <property type="entry name" value="DNA/RNA_pol_sf"/>
</dbReference>
<dbReference type="SUPFAM" id="SSF56672">
    <property type="entry name" value="DNA/RNA polymerases"/>
    <property type="match status" value="1"/>
</dbReference>
<comment type="caution">
    <text evidence="3">The sequence shown here is derived from an EMBL/GenBank/DDBJ whole genome shotgun (WGS) entry which is preliminary data.</text>
</comment>
<dbReference type="Pfam" id="PF17919">
    <property type="entry name" value="RT_RNaseH_2"/>
    <property type="match status" value="1"/>
</dbReference>
<dbReference type="GO" id="GO:0003676">
    <property type="term" value="F:nucleic acid binding"/>
    <property type="evidence" value="ECO:0007669"/>
    <property type="project" value="InterPro"/>
</dbReference>
<evidence type="ECO:0000259" key="2">
    <source>
        <dbReference type="PROSITE" id="PS50994"/>
    </source>
</evidence>
<proteinExistence type="predicted"/>
<evidence type="ECO:0000313" key="4">
    <source>
        <dbReference type="Proteomes" id="UP001177744"/>
    </source>
</evidence>
<dbReference type="Gene3D" id="3.30.420.10">
    <property type="entry name" value="Ribonuclease H-like superfamily/Ribonuclease H"/>
    <property type="match status" value="2"/>
</dbReference>
<feature type="domain" description="Integrase catalytic" evidence="2">
    <location>
        <begin position="494"/>
        <end position="598"/>
    </location>
</feature>
<dbReference type="InterPro" id="IPR036397">
    <property type="entry name" value="RNaseH_sf"/>
</dbReference>
<dbReference type="Pfam" id="PF00665">
    <property type="entry name" value="rve"/>
    <property type="match status" value="1"/>
</dbReference>
<accession>A0AA40LPH9</accession>
<dbReference type="InterPro" id="IPR051320">
    <property type="entry name" value="Viral_Replic_Matur_Polypro"/>
</dbReference>
<dbReference type="InterPro" id="IPR041577">
    <property type="entry name" value="RT_RNaseH_2"/>
</dbReference>
<sequence length="1023" mass="112209">MRNSECGKASKLRKRSKEAVLMVPPHSTRLDKALDLRNLVPASLPACWVGMRRNRIPQAAELDHLLHRPVSQLTCNALSGGNWTLMLPKLPVSLNLDILPKKGESLKKNVRTPCVDVTSYRNYLDVPPYPLRGTEREFLRAVGYCHLWISGLAEIAKPLYSSTMGMHPLNWTGVEQQAFEKLKKALVSAPALALPDVTKPFHLYVSEVRGIAKGVLIQTLGPWKRPVAYLSKRLDPVVAGWPACLRAVATTALLELALTTPHGVEALLRGAPERWMSNTRITQCQALLLDQPCVRFHKTLACFQMIIQRNLFRTAQRRSTNSSPRPDRCPAIITRQGTVHGWEQLCSGWHPICRAAVVALDHTIWAQSLNRGTTAQKVELLALIQALRWGHSAIHRERGLPTTAGKDIKNKEEILALLEVIWLPRAVAIAHCKGNRATDQGSRPKTNGAFTSFSNPAVPGPTQTPSYTKQEEELAEQKQAIKGPDGWWILPDDRLLVPEALGEHWEVDFTEIKPPASGYKYLLALIDTFSGWVEAYPIRTETASIVVKRLLQEIIPSFGLPVVIGSDNSPAFVAKAQNLDRHEQDSKSTLTKFVLETGENWTNLLPFAILWARCTPYQKGFSLRLEPPISLFEMHCQCPPRTLYIPSSPGTWCGSSLPKDSPQPERDATLILSTPTAVEVDGTQIWLHHSQLLHQETAWILATSGLTREIPSLGSTQARRRLDTCRRGTGLHLGNQGSEGVDDLPEGGKSGVKWQNQCQSQTGLPPKCSAARRLHELCAAGVSPPWRNCCVGNCLSTLMTPTTTMFYDVIGTYWPQLINPGLGPQAKARSPSSQPQLAPQPQSPAACLAPCRGLVPPPHLPHHPTCGAINWGWVLPTPGSLSTWELSSGLAPRCCHWLPIAPQRPPLAPALAWCRLPTCSTVPPQSCSRQAHWGHQASTAAHCQRCIADALHVPHHPLVVRGSKPNPGLHAKSTLLATTGALLNHLSTSLPGTQQGSLKEGGALLSQKMGSRLASTGAVIRQF</sequence>
<feature type="region of interest" description="Disordered" evidence="1">
    <location>
        <begin position="728"/>
        <end position="754"/>
    </location>
</feature>
<dbReference type="Gene3D" id="3.30.70.270">
    <property type="match status" value="1"/>
</dbReference>
<dbReference type="PROSITE" id="PS50994">
    <property type="entry name" value="INTEGRASE"/>
    <property type="match status" value="1"/>
</dbReference>
<dbReference type="InterPro" id="IPR012337">
    <property type="entry name" value="RNaseH-like_sf"/>
</dbReference>
<dbReference type="EMBL" id="JAULJE010000009">
    <property type="protein sequence ID" value="KAK1339029.1"/>
    <property type="molecule type" value="Genomic_DNA"/>
</dbReference>
<evidence type="ECO:0000256" key="1">
    <source>
        <dbReference type="SAM" id="MobiDB-lite"/>
    </source>
</evidence>
<dbReference type="PANTHER" id="PTHR33064">
    <property type="entry name" value="POL PROTEIN"/>
    <property type="match status" value="1"/>
</dbReference>
<organism evidence="3 4">
    <name type="scientific">Cnephaeus nilssonii</name>
    <name type="common">Northern bat</name>
    <name type="synonym">Eptesicus nilssonii</name>
    <dbReference type="NCBI Taxonomy" id="3371016"/>
    <lineage>
        <taxon>Eukaryota</taxon>
        <taxon>Metazoa</taxon>
        <taxon>Chordata</taxon>
        <taxon>Craniata</taxon>
        <taxon>Vertebrata</taxon>
        <taxon>Euteleostomi</taxon>
        <taxon>Mammalia</taxon>
        <taxon>Eutheria</taxon>
        <taxon>Laurasiatheria</taxon>
        <taxon>Chiroptera</taxon>
        <taxon>Yangochiroptera</taxon>
        <taxon>Vespertilionidae</taxon>
        <taxon>Cnephaeus</taxon>
    </lineage>
</organism>